<feature type="binding site" description="axial binding residue" evidence="7">
    <location>
        <position position="492"/>
    </location>
    <ligand>
        <name>heme</name>
        <dbReference type="ChEBI" id="CHEBI:30413"/>
    </ligand>
    <ligandPart>
        <name>Fe</name>
        <dbReference type="ChEBI" id="CHEBI:18248"/>
    </ligandPart>
</feature>
<evidence type="ECO:0000256" key="2">
    <source>
        <dbReference type="ARBA" id="ARBA00010617"/>
    </source>
</evidence>
<dbReference type="SUPFAM" id="SSF48264">
    <property type="entry name" value="Cytochrome P450"/>
    <property type="match status" value="1"/>
</dbReference>
<dbReference type="InterPro" id="IPR001128">
    <property type="entry name" value="Cyt_P450"/>
</dbReference>
<evidence type="ECO:0000256" key="9">
    <source>
        <dbReference type="SAM" id="Phobius"/>
    </source>
</evidence>
<dbReference type="PRINTS" id="PR00385">
    <property type="entry name" value="P450"/>
</dbReference>
<evidence type="ECO:0000256" key="7">
    <source>
        <dbReference type="PIRSR" id="PIRSR602401-1"/>
    </source>
</evidence>
<keyword evidence="5 7" id="KW-0408">Iron</keyword>
<keyword evidence="9" id="KW-0812">Transmembrane</keyword>
<evidence type="ECO:0000256" key="5">
    <source>
        <dbReference type="ARBA" id="ARBA00023004"/>
    </source>
</evidence>
<evidence type="ECO:0000256" key="6">
    <source>
        <dbReference type="ARBA" id="ARBA00023033"/>
    </source>
</evidence>
<dbReference type="InterPro" id="IPR036396">
    <property type="entry name" value="Cyt_P450_sf"/>
</dbReference>
<feature type="transmembrane region" description="Helical" evidence="9">
    <location>
        <begin position="21"/>
        <end position="43"/>
    </location>
</feature>
<evidence type="ECO:0000256" key="4">
    <source>
        <dbReference type="ARBA" id="ARBA00023002"/>
    </source>
</evidence>
<evidence type="ECO:0000256" key="8">
    <source>
        <dbReference type="RuleBase" id="RU000461"/>
    </source>
</evidence>
<dbReference type="PRINTS" id="PR00463">
    <property type="entry name" value="EP450I"/>
</dbReference>
<evidence type="ECO:0000256" key="1">
    <source>
        <dbReference type="ARBA" id="ARBA00001971"/>
    </source>
</evidence>
<dbReference type="PROSITE" id="PS00086">
    <property type="entry name" value="CYTOCHROME_P450"/>
    <property type="match status" value="1"/>
</dbReference>
<keyword evidence="9" id="KW-1133">Transmembrane helix</keyword>
<dbReference type="InterPro" id="IPR017972">
    <property type="entry name" value="Cyt_P450_CS"/>
</dbReference>
<keyword evidence="9" id="KW-0472">Membrane</keyword>
<comment type="similarity">
    <text evidence="2 8">Belongs to the cytochrome P450 family.</text>
</comment>
<dbReference type="OrthoDB" id="1055148at2759"/>
<evidence type="ECO:0000313" key="10">
    <source>
        <dbReference type="EMBL" id="CDW39848.1"/>
    </source>
</evidence>
<dbReference type="PANTHER" id="PTHR24300">
    <property type="entry name" value="CYTOCHROME P450 508A4-RELATED"/>
    <property type="match status" value="1"/>
</dbReference>
<accession>A0A0K2UNP1</accession>
<dbReference type="Pfam" id="PF00067">
    <property type="entry name" value="p450"/>
    <property type="match status" value="1"/>
</dbReference>
<keyword evidence="6 8" id="KW-0503">Monooxygenase</keyword>
<dbReference type="EMBL" id="HACA01022487">
    <property type="protein sequence ID" value="CDW39848.1"/>
    <property type="molecule type" value="Transcribed_RNA"/>
</dbReference>
<comment type="cofactor">
    <cofactor evidence="1 7">
        <name>heme</name>
        <dbReference type="ChEBI" id="CHEBI:30413"/>
    </cofactor>
</comment>
<evidence type="ECO:0000256" key="3">
    <source>
        <dbReference type="ARBA" id="ARBA00022723"/>
    </source>
</evidence>
<dbReference type="InterPro" id="IPR050182">
    <property type="entry name" value="Cytochrome_P450_fam2"/>
</dbReference>
<keyword evidence="7 8" id="KW-0349">Heme</keyword>
<dbReference type="Gene3D" id="1.10.630.10">
    <property type="entry name" value="Cytochrome P450"/>
    <property type="match status" value="1"/>
</dbReference>
<dbReference type="PANTHER" id="PTHR24300:SF375">
    <property type="entry name" value="CYTOCHROME P450 FAMILY"/>
    <property type="match status" value="1"/>
</dbReference>
<dbReference type="InterPro" id="IPR002401">
    <property type="entry name" value="Cyt_P450_E_grp-I"/>
</dbReference>
<reference evidence="10" key="1">
    <citation type="submission" date="2014-05" db="EMBL/GenBank/DDBJ databases">
        <authorList>
            <person name="Chronopoulou M."/>
        </authorList>
    </citation>
    <scope>NUCLEOTIDE SEQUENCE</scope>
    <source>
        <tissue evidence="10">Whole organism</tissue>
    </source>
</reference>
<dbReference type="GO" id="GO:0016712">
    <property type="term" value="F:oxidoreductase activity, acting on paired donors, with incorporation or reduction of molecular oxygen, reduced flavin or flavoprotein as one donor, and incorporation of one atom of oxygen"/>
    <property type="evidence" value="ECO:0007669"/>
    <property type="project" value="TreeGrafter"/>
</dbReference>
<keyword evidence="4 8" id="KW-0560">Oxidoreductase</keyword>
<dbReference type="FunFam" id="1.10.630.10:FF:000036">
    <property type="entry name" value="CYtochrome P450 family"/>
    <property type="match status" value="1"/>
</dbReference>
<dbReference type="GO" id="GO:0006082">
    <property type="term" value="P:organic acid metabolic process"/>
    <property type="evidence" value="ECO:0007669"/>
    <property type="project" value="TreeGrafter"/>
</dbReference>
<sequence>RERGFKLLKKNNHKFYLSHVLKIESMSVALVITVCLILAVILYEIKWKYPENYPPTPPFRLPLFGHSLYLRSAGKNFQEGFDRIFDRFNVGGVLCLQVAARIRMVMISDFDILKKILKTDDLNYRLAHDFSIDYTKKLYQGIGVDGVLWSYGSIWKQQRRFMLSTLKNFGFGRSSMEDMLMEEATLFVNFLNEENIQTGGNIRIANLFNIGILNVLWRIVAGTRFEYRDPELQKIVHKVGDAILSTNLKPTIAAIFPFLRTIYPGIDDTQEVTSKVAAVYEFLQTAVKNHEANFDPNHPRDFIDTYLLKIKDSEENPDKENDSFRGELGKLNLSKTLLDLFFAGSETTSSTLSWGVLFMVRHPEIQKKVQEELDLFLHEGDGESFRKARSEDRIHLPYTEAVICEIQRRGNITPMGVPHATYSGDAKVGDYVVPKGHVVNAYLSGIFRNPKYFGPNPDQFNPDRFLEVASDGGVKFIKNEYLIPFSIGKRSCPGENLARMEIFSFFTSILQRFELRSIDGEIPSTDFISGITSIPKPFNIKLIPRDVKIIV</sequence>
<name>A0A0K2UNP1_LEPSM</name>
<dbReference type="GO" id="GO:0005737">
    <property type="term" value="C:cytoplasm"/>
    <property type="evidence" value="ECO:0007669"/>
    <property type="project" value="TreeGrafter"/>
</dbReference>
<dbReference type="GO" id="GO:0020037">
    <property type="term" value="F:heme binding"/>
    <property type="evidence" value="ECO:0007669"/>
    <property type="project" value="InterPro"/>
</dbReference>
<dbReference type="GO" id="GO:0006805">
    <property type="term" value="P:xenobiotic metabolic process"/>
    <property type="evidence" value="ECO:0007669"/>
    <property type="project" value="TreeGrafter"/>
</dbReference>
<protein>
    <submittedName>
        <fullName evidence="10">Cytochrome P450 2J2like [Pseudopodoces humilis]</fullName>
    </submittedName>
</protein>
<dbReference type="AlphaFoldDB" id="A0A0K2UNP1"/>
<dbReference type="GO" id="GO:0005506">
    <property type="term" value="F:iron ion binding"/>
    <property type="evidence" value="ECO:0007669"/>
    <property type="project" value="InterPro"/>
</dbReference>
<feature type="non-terminal residue" evidence="10">
    <location>
        <position position="1"/>
    </location>
</feature>
<proteinExistence type="inferred from homology"/>
<keyword evidence="3 7" id="KW-0479">Metal-binding</keyword>
<organism evidence="10">
    <name type="scientific">Lepeophtheirus salmonis</name>
    <name type="common">Salmon louse</name>
    <name type="synonym">Caligus salmonis</name>
    <dbReference type="NCBI Taxonomy" id="72036"/>
    <lineage>
        <taxon>Eukaryota</taxon>
        <taxon>Metazoa</taxon>
        <taxon>Ecdysozoa</taxon>
        <taxon>Arthropoda</taxon>
        <taxon>Crustacea</taxon>
        <taxon>Multicrustacea</taxon>
        <taxon>Hexanauplia</taxon>
        <taxon>Copepoda</taxon>
        <taxon>Siphonostomatoida</taxon>
        <taxon>Caligidae</taxon>
        <taxon>Lepeophtheirus</taxon>
    </lineage>
</organism>